<dbReference type="Pfam" id="PF07894">
    <property type="entry name" value="SACK1"/>
    <property type="match status" value="1"/>
</dbReference>
<dbReference type="SUPFAM" id="SSF56024">
    <property type="entry name" value="Phospholipase D/nuclease"/>
    <property type="match status" value="1"/>
</dbReference>
<protein>
    <submittedName>
        <fullName evidence="2">FAM83 family protein</fullName>
    </submittedName>
</protein>
<dbReference type="Gene3D" id="3.30.870.10">
    <property type="entry name" value="Endonuclease Chain A"/>
    <property type="match status" value="1"/>
</dbReference>
<gene>
    <name evidence="2" type="ORF">MKQ68_01715</name>
</gene>
<evidence type="ECO:0000313" key="2">
    <source>
        <dbReference type="EMBL" id="UYQ93811.1"/>
    </source>
</evidence>
<proteinExistence type="predicted"/>
<dbReference type="Proteomes" id="UP001162741">
    <property type="component" value="Chromosome"/>
</dbReference>
<accession>A0ABY6J358</accession>
<feature type="domain" description="Scaffolding anchor of CK1" evidence="1">
    <location>
        <begin position="8"/>
        <end position="56"/>
    </location>
</feature>
<dbReference type="RefSeq" id="WP_244837135.1">
    <property type="nucleotide sequence ID" value="NZ_CP107006.1"/>
</dbReference>
<reference evidence="2" key="1">
    <citation type="submission" date="2022-10" db="EMBL/GenBank/DDBJ databases">
        <title>Chitinophaga sp. nov., isolated from soil.</title>
        <authorList>
            <person name="Jeon C.O."/>
        </authorList>
    </citation>
    <scope>NUCLEOTIDE SEQUENCE</scope>
    <source>
        <strain evidence="2">R8</strain>
    </source>
</reference>
<evidence type="ECO:0000313" key="3">
    <source>
        <dbReference type="Proteomes" id="UP001162741"/>
    </source>
</evidence>
<name>A0ABY6J358_9BACT</name>
<keyword evidence="3" id="KW-1185">Reference proteome</keyword>
<sequence length="87" mass="10273">MKVSITYSQIKERIIKELKQAQKEVRIAIAWFTDEDIIRELTHLAEKEISVTTVISNVEENFRNIKPWSDYLRSDGILYIFTDTLLL</sequence>
<dbReference type="InterPro" id="IPR012461">
    <property type="entry name" value="SACK1"/>
</dbReference>
<dbReference type="EMBL" id="CP107006">
    <property type="protein sequence ID" value="UYQ93811.1"/>
    <property type="molecule type" value="Genomic_DNA"/>
</dbReference>
<evidence type="ECO:0000259" key="1">
    <source>
        <dbReference type="Pfam" id="PF07894"/>
    </source>
</evidence>
<organism evidence="2 3">
    <name type="scientific">Chitinophaga horti</name>
    <dbReference type="NCBI Taxonomy" id="2920382"/>
    <lineage>
        <taxon>Bacteria</taxon>
        <taxon>Pseudomonadati</taxon>
        <taxon>Bacteroidota</taxon>
        <taxon>Chitinophagia</taxon>
        <taxon>Chitinophagales</taxon>
        <taxon>Chitinophagaceae</taxon>
        <taxon>Chitinophaga</taxon>
    </lineage>
</organism>